<evidence type="ECO:0000313" key="1">
    <source>
        <dbReference type="EMBL" id="GBP67855.1"/>
    </source>
</evidence>
<comment type="caution">
    <text evidence="1">The sequence shown here is derived from an EMBL/GenBank/DDBJ whole genome shotgun (WGS) entry which is preliminary data.</text>
</comment>
<sequence length="99" mass="10936">MWILAYVSAPRGPKSEGRTANSSLKVRLVVRKTVINYGEFRFQAVYSDIPSEANIVPVLQADPTIVKKFIFSARNSWPDAASPIILSLVPPDAPHGEDR</sequence>
<proteinExistence type="predicted"/>
<dbReference type="EMBL" id="BGZK01000994">
    <property type="protein sequence ID" value="GBP67855.1"/>
    <property type="molecule type" value="Genomic_DNA"/>
</dbReference>
<gene>
    <name evidence="1" type="ORF">EVAR_86681_1</name>
</gene>
<organism evidence="1 2">
    <name type="scientific">Eumeta variegata</name>
    <name type="common">Bagworm moth</name>
    <name type="synonym">Eumeta japonica</name>
    <dbReference type="NCBI Taxonomy" id="151549"/>
    <lineage>
        <taxon>Eukaryota</taxon>
        <taxon>Metazoa</taxon>
        <taxon>Ecdysozoa</taxon>
        <taxon>Arthropoda</taxon>
        <taxon>Hexapoda</taxon>
        <taxon>Insecta</taxon>
        <taxon>Pterygota</taxon>
        <taxon>Neoptera</taxon>
        <taxon>Endopterygota</taxon>
        <taxon>Lepidoptera</taxon>
        <taxon>Glossata</taxon>
        <taxon>Ditrysia</taxon>
        <taxon>Tineoidea</taxon>
        <taxon>Psychidae</taxon>
        <taxon>Oiketicinae</taxon>
        <taxon>Eumeta</taxon>
    </lineage>
</organism>
<evidence type="ECO:0000313" key="2">
    <source>
        <dbReference type="Proteomes" id="UP000299102"/>
    </source>
</evidence>
<keyword evidence="2" id="KW-1185">Reference proteome</keyword>
<dbReference type="Proteomes" id="UP000299102">
    <property type="component" value="Unassembled WGS sequence"/>
</dbReference>
<dbReference type="AlphaFoldDB" id="A0A4C1Y0A9"/>
<protein>
    <submittedName>
        <fullName evidence="1">Uncharacterized protein</fullName>
    </submittedName>
</protein>
<accession>A0A4C1Y0A9</accession>
<reference evidence="1 2" key="1">
    <citation type="journal article" date="2019" name="Commun. Biol.">
        <title>The bagworm genome reveals a unique fibroin gene that provides high tensile strength.</title>
        <authorList>
            <person name="Kono N."/>
            <person name="Nakamura H."/>
            <person name="Ohtoshi R."/>
            <person name="Tomita M."/>
            <person name="Numata K."/>
            <person name="Arakawa K."/>
        </authorList>
    </citation>
    <scope>NUCLEOTIDE SEQUENCE [LARGE SCALE GENOMIC DNA]</scope>
</reference>
<name>A0A4C1Y0A9_EUMVA</name>